<reference evidence="5 6" key="1">
    <citation type="journal article" date="1998" name="Science">
        <title>Genome sequence of the nematode C. elegans: a platform for investigating biology.</title>
        <authorList>
            <consortium name="The C. elegans sequencing consortium"/>
            <person name="Sulson J.E."/>
            <person name="Waterston R."/>
        </authorList>
    </citation>
    <scope>NUCLEOTIDE SEQUENCE [LARGE SCALE GENOMIC DNA]</scope>
    <source>
        <strain evidence="5 6">Bristol N2</strain>
    </source>
</reference>
<dbReference type="PANTHER" id="PTHR12480">
    <property type="entry name" value="ARGININE DEMETHYLASE AND LYSYL-HYDROXYLASE JMJD"/>
    <property type="match status" value="1"/>
</dbReference>
<dbReference type="CTD" id="259530"/>
<dbReference type="UCSC" id="T07C4.11">
    <property type="organism name" value="c. elegans"/>
</dbReference>
<protein>
    <recommendedName>
        <fullName evidence="3">Jumonji domain-containing protein 4</fullName>
    </recommendedName>
</protein>
<dbReference type="SUPFAM" id="SSF51197">
    <property type="entry name" value="Clavaminate synthase-like"/>
    <property type="match status" value="1"/>
</dbReference>
<evidence type="ECO:0000259" key="4">
    <source>
        <dbReference type="PROSITE" id="PS51184"/>
    </source>
</evidence>
<dbReference type="OrthoDB" id="203487at2759"/>
<dbReference type="Gene3D" id="2.60.120.650">
    <property type="entry name" value="Cupin"/>
    <property type="match status" value="1"/>
</dbReference>
<dbReference type="SMART" id="SM00558">
    <property type="entry name" value="JmjC"/>
    <property type="match status" value="1"/>
</dbReference>
<comment type="catalytic activity">
    <reaction evidence="2">
        <text>L-lysyl-[protein] + 2-oxoglutarate + O2 = 4-hydroxy-L-lysyl-[protein] + succinate + CO2</text>
        <dbReference type="Rhea" id="RHEA:57156"/>
        <dbReference type="Rhea" id="RHEA-COMP:9752"/>
        <dbReference type="Rhea" id="RHEA-COMP:15084"/>
        <dbReference type="ChEBI" id="CHEBI:15379"/>
        <dbReference type="ChEBI" id="CHEBI:16526"/>
        <dbReference type="ChEBI" id="CHEBI:16810"/>
        <dbReference type="ChEBI" id="CHEBI:29969"/>
        <dbReference type="ChEBI" id="CHEBI:30031"/>
        <dbReference type="ChEBI" id="CHEBI:141495"/>
    </reaction>
</comment>
<proteinExistence type="inferred from homology"/>
<dbReference type="PANTHER" id="PTHR12480:SF6">
    <property type="entry name" value="2-OXOGLUTARATE AND IRON-DEPENDENT OXYGENASE JMJD4"/>
    <property type="match status" value="1"/>
</dbReference>
<dbReference type="HOGENOM" id="CLU_016785_2_3_1"/>
<dbReference type="InParanoid" id="Q14V35"/>
<dbReference type="GO" id="GO:0045905">
    <property type="term" value="P:positive regulation of translational termination"/>
    <property type="evidence" value="ECO:0000318"/>
    <property type="project" value="GO_Central"/>
</dbReference>
<evidence type="ECO:0000313" key="5">
    <source>
        <dbReference type="EMBL" id="CAK55173.1"/>
    </source>
</evidence>
<evidence type="ECO:0000313" key="6">
    <source>
        <dbReference type="Proteomes" id="UP000001940"/>
    </source>
</evidence>
<dbReference type="PaxDb" id="6239-T07C4.11a"/>
<dbReference type="GO" id="GO:0005634">
    <property type="term" value="C:nucleus"/>
    <property type="evidence" value="ECO:0000318"/>
    <property type="project" value="GO_Central"/>
</dbReference>
<comment type="similarity">
    <text evidence="1">Belongs to the JMJD6 family.</text>
</comment>
<dbReference type="STRING" id="6239.T07C4.11a.1"/>
<dbReference type="GO" id="GO:0016706">
    <property type="term" value="F:2-oxoglutarate-dependent dioxygenase activity"/>
    <property type="evidence" value="ECO:0000318"/>
    <property type="project" value="GO_Central"/>
</dbReference>
<dbReference type="EMBL" id="BX284603">
    <property type="protein sequence ID" value="CAK55173.1"/>
    <property type="molecule type" value="Genomic_DNA"/>
</dbReference>
<dbReference type="GeneID" id="259530"/>
<evidence type="ECO:0000313" key="7">
    <source>
        <dbReference type="WormBase" id="T07C4.11a"/>
    </source>
</evidence>
<organism evidence="5 6">
    <name type="scientific">Caenorhabditis elegans</name>
    <dbReference type="NCBI Taxonomy" id="6239"/>
    <lineage>
        <taxon>Eukaryota</taxon>
        <taxon>Metazoa</taxon>
        <taxon>Ecdysozoa</taxon>
        <taxon>Nematoda</taxon>
        <taxon>Chromadorea</taxon>
        <taxon>Rhabditida</taxon>
        <taxon>Rhabditina</taxon>
        <taxon>Rhabditomorpha</taxon>
        <taxon>Rhabditoidea</taxon>
        <taxon>Rhabditidae</taxon>
        <taxon>Peloderinae</taxon>
        <taxon>Caenorhabditis</taxon>
    </lineage>
</organism>
<dbReference type="eggNOG" id="KOG2131">
    <property type="taxonomic scope" value="Eukaryota"/>
</dbReference>
<dbReference type="RefSeq" id="NP_001255071.1">
    <property type="nucleotide sequence ID" value="NM_001268142.5"/>
</dbReference>
<dbReference type="Bgee" id="WBGene00011563">
    <property type="expression patterns" value="Expressed in adult organism and 3 other cell types or tissues"/>
</dbReference>
<evidence type="ECO:0000256" key="2">
    <source>
        <dbReference type="ARBA" id="ARBA00047762"/>
    </source>
</evidence>
<dbReference type="InterPro" id="IPR050910">
    <property type="entry name" value="JMJD6_ArgDemeth/LysHydrox"/>
</dbReference>
<keyword evidence="6" id="KW-1185">Reference proteome</keyword>
<dbReference type="InterPro" id="IPR003347">
    <property type="entry name" value="JmjC_dom"/>
</dbReference>
<dbReference type="Proteomes" id="UP000001940">
    <property type="component" value="Chromosome III"/>
</dbReference>
<dbReference type="PhylomeDB" id="Q14V35"/>
<evidence type="ECO:0000256" key="3">
    <source>
        <dbReference type="ARBA" id="ARBA00082904"/>
    </source>
</evidence>
<dbReference type="WormBase" id="T07C4.11a">
    <property type="protein sequence ID" value="CE40266"/>
    <property type="gene ID" value="WBGene00011563"/>
    <property type="gene designation" value="jmjd-4"/>
</dbReference>
<name>Q14V35_CAEEL</name>
<dbReference type="Pfam" id="PF02373">
    <property type="entry name" value="JmjC"/>
    <property type="match status" value="1"/>
</dbReference>
<sequence length="367" mass="42428">MKSKIPRISDPSTPWLEILVKFGFKNEPFILGEWSTSGWTAVKDWVLPNGQPNKEYLKKSYGDSKVPILCGGNQYKTTTLKEFLEEMGDPEVYLKDWHFQNEFGTSSYSLHPFFSRDFVNCEPWTSEKSENPFGDDYRFVYIGASGSWTKLHSDVVSSHSWSANICGRKQWFMMPPGSENLFRSSVTESGFVDDIREYERLFEQAKVIKFVQEPGEIVFVPSNWYHQAHNLEDTISINHNWMNSTNLHLVQEFLSRRELDVREELQDCVDLFSAEEFEEKVDLVLFADARLNNSKFRKLCELVKESRSHEVGELFECEAHGSKIWQCISSPSCHPHILSICSCSTTFCSKCSAFIEQLEFSVASRFL</sequence>
<evidence type="ECO:0000256" key="1">
    <source>
        <dbReference type="ARBA" id="ARBA00038068"/>
    </source>
</evidence>
<dbReference type="Reactome" id="R-CEL-9629569">
    <property type="pathway name" value="Protein hydroxylation"/>
</dbReference>
<dbReference type="GO" id="GO:0005737">
    <property type="term" value="C:cytoplasm"/>
    <property type="evidence" value="ECO:0000318"/>
    <property type="project" value="GO_Central"/>
</dbReference>
<dbReference type="OMA" id="TNIVGHK"/>
<dbReference type="PROSITE" id="PS51184">
    <property type="entry name" value="JMJC"/>
    <property type="match status" value="1"/>
</dbReference>
<accession>Q14V35</accession>
<dbReference type="FunCoup" id="Q14V35">
    <property type="interactions" value="3080"/>
</dbReference>
<dbReference type="AlphaFoldDB" id="Q14V35"/>
<dbReference type="AGR" id="WB:WBGene00011563"/>
<dbReference type="KEGG" id="cel:CELE_T07C4.11"/>
<dbReference type="GO" id="GO:0043565">
    <property type="term" value="F:sequence-specific DNA binding"/>
    <property type="evidence" value="ECO:0000318"/>
    <property type="project" value="GO_Central"/>
</dbReference>
<feature type="domain" description="JmjC" evidence="4">
    <location>
        <begin position="100"/>
        <end position="258"/>
    </location>
</feature>
<gene>
    <name evidence="5 7" type="primary">jmjd-4</name>
    <name evidence="5" type="ORF">CELE_T07C4.11</name>
    <name evidence="7" type="ORF">T07C4.11</name>
</gene>